<name>A0A9X1R6C3_9FLAO</name>
<dbReference type="AlphaFoldDB" id="A0A9X1R6C3"/>
<feature type="coiled-coil region" evidence="1">
    <location>
        <begin position="198"/>
        <end position="225"/>
    </location>
</feature>
<keyword evidence="2" id="KW-0732">Signal</keyword>
<evidence type="ECO:0000259" key="3">
    <source>
        <dbReference type="Pfam" id="PF00561"/>
    </source>
</evidence>
<dbReference type="SUPFAM" id="SSF53474">
    <property type="entry name" value="alpha/beta-Hydrolases"/>
    <property type="match status" value="1"/>
</dbReference>
<dbReference type="PANTHER" id="PTHR43798">
    <property type="entry name" value="MONOACYLGLYCEROL LIPASE"/>
    <property type="match status" value="1"/>
</dbReference>
<dbReference type="InterPro" id="IPR029058">
    <property type="entry name" value="AB_hydrolase_fold"/>
</dbReference>
<dbReference type="Pfam" id="PF00561">
    <property type="entry name" value="Abhydrolase_1"/>
    <property type="match status" value="1"/>
</dbReference>
<comment type="caution">
    <text evidence="4">The sequence shown here is derived from an EMBL/GenBank/DDBJ whole genome shotgun (WGS) entry which is preliminary data.</text>
</comment>
<dbReference type="GO" id="GO:0016787">
    <property type="term" value="F:hydrolase activity"/>
    <property type="evidence" value="ECO:0007669"/>
    <property type="project" value="UniProtKB-KW"/>
</dbReference>
<dbReference type="InterPro" id="IPR050266">
    <property type="entry name" value="AB_hydrolase_sf"/>
</dbReference>
<reference evidence="4" key="1">
    <citation type="submission" date="2021-09" db="EMBL/GenBank/DDBJ databases">
        <title>Genome of Aequorivita sp. strain F64183.</title>
        <authorList>
            <person name="Wang Y."/>
        </authorList>
    </citation>
    <scope>NUCLEOTIDE SEQUENCE</scope>
    <source>
        <strain evidence="4">F64183</strain>
    </source>
</reference>
<proteinExistence type="predicted"/>
<feature type="domain" description="AB hydrolase-1" evidence="3">
    <location>
        <begin position="82"/>
        <end position="208"/>
    </location>
</feature>
<evidence type="ECO:0000256" key="1">
    <source>
        <dbReference type="SAM" id="Coils"/>
    </source>
</evidence>
<keyword evidence="1" id="KW-0175">Coiled coil</keyword>
<organism evidence="4 5">
    <name type="scientific">Aequorivita xiaoshiensis</name>
    <dbReference type="NCBI Taxonomy" id="2874476"/>
    <lineage>
        <taxon>Bacteria</taxon>
        <taxon>Pseudomonadati</taxon>
        <taxon>Bacteroidota</taxon>
        <taxon>Flavobacteriia</taxon>
        <taxon>Flavobacteriales</taxon>
        <taxon>Flavobacteriaceae</taxon>
        <taxon>Aequorivita</taxon>
    </lineage>
</organism>
<dbReference type="RefSeq" id="WP_237608880.1">
    <property type="nucleotide sequence ID" value="NZ_JAIRBB010000012.1"/>
</dbReference>
<accession>A0A9X1R6C3</accession>
<keyword evidence="5" id="KW-1185">Reference proteome</keyword>
<dbReference type="EMBL" id="JAIRBB010000012">
    <property type="protein sequence ID" value="MCG2431799.1"/>
    <property type="molecule type" value="Genomic_DNA"/>
</dbReference>
<feature type="signal peptide" evidence="2">
    <location>
        <begin position="1"/>
        <end position="17"/>
    </location>
</feature>
<gene>
    <name evidence="4" type="ORF">K8344_11760</name>
</gene>
<sequence>MKNLKFLLIFLTLALFAACKNEYAEFSKKPDYITAPSKKHKAYFEAYDETMKQWGVDYEELYITTSHGIAHVVVSGNRKATPVVLLHGMNASSTMWYPNAKALVKDYRIFAIDLLSEPGKSYKTADFNNIDEITEWYQEVLWALKLDSFHLVGASRGGWFAVDLATKSKRDIKSLVLLSPAQTFMWIPPSTDLIKNIVNALSSDEKKLERELETMSSNINAINKNYLKQYRIGVKNDTLPKFMMQMTPFPNKSLQTLKMPTLVLIGDDDVINGKKTIGVVKSNISNSHAEVVPNAGHFVSVDQAEVVNKKVLNFLNNIDKAE</sequence>
<evidence type="ECO:0000256" key="2">
    <source>
        <dbReference type="SAM" id="SignalP"/>
    </source>
</evidence>
<dbReference type="Gene3D" id="3.40.50.1820">
    <property type="entry name" value="alpha/beta hydrolase"/>
    <property type="match status" value="1"/>
</dbReference>
<dbReference type="Proteomes" id="UP001139462">
    <property type="component" value="Unassembled WGS sequence"/>
</dbReference>
<keyword evidence="4" id="KW-0378">Hydrolase</keyword>
<evidence type="ECO:0000313" key="4">
    <source>
        <dbReference type="EMBL" id="MCG2431799.1"/>
    </source>
</evidence>
<feature type="chain" id="PRO_5040995620" evidence="2">
    <location>
        <begin position="18"/>
        <end position="322"/>
    </location>
</feature>
<evidence type="ECO:0000313" key="5">
    <source>
        <dbReference type="Proteomes" id="UP001139462"/>
    </source>
</evidence>
<protein>
    <submittedName>
        <fullName evidence="4">Alpha/beta hydrolase</fullName>
    </submittedName>
</protein>
<dbReference type="PROSITE" id="PS51257">
    <property type="entry name" value="PROKAR_LIPOPROTEIN"/>
    <property type="match status" value="1"/>
</dbReference>
<dbReference type="InterPro" id="IPR000073">
    <property type="entry name" value="AB_hydrolase_1"/>
</dbReference>